<name>A0A367QB86_9NOSO</name>
<dbReference type="AlphaFoldDB" id="A0A367QB86"/>
<dbReference type="GO" id="GO:0016829">
    <property type="term" value="F:lyase activity"/>
    <property type="evidence" value="ECO:0007669"/>
    <property type="project" value="UniProtKB-KW"/>
</dbReference>
<gene>
    <name evidence="2" type="ORF">A6770_30360</name>
</gene>
<proteinExistence type="predicted"/>
<dbReference type="InterPro" id="IPR008948">
    <property type="entry name" value="L-Aspartase-like"/>
</dbReference>
<evidence type="ECO:0000256" key="1">
    <source>
        <dbReference type="ARBA" id="ARBA00023239"/>
    </source>
</evidence>
<dbReference type="Proteomes" id="UP000252107">
    <property type="component" value="Unassembled WGS sequence"/>
</dbReference>
<dbReference type="EMBL" id="LXQD01000330">
    <property type="protein sequence ID" value="RCJ21436.1"/>
    <property type="molecule type" value="Genomic_DNA"/>
</dbReference>
<protein>
    <submittedName>
        <fullName evidence="2">Uncharacterized protein</fullName>
    </submittedName>
</protein>
<evidence type="ECO:0000313" key="2">
    <source>
        <dbReference type="EMBL" id="RCJ21436.1"/>
    </source>
</evidence>
<evidence type="ECO:0000313" key="3">
    <source>
        <dbReference type="Proteomes" id="UP000252107"/>
    </source>
</evidence>
<accession>A0A367QB86</accession>
<keyword evidence="1" id="KW-0456">Lyase</keyword>
<organism evidence="2 3">
    <name type="scientific">Nostoc minutum NIES-26</name>
    <dbReference type="NCBI Taxonomy" id="1844469"/>
    <lineage>
        <taxon>Bacteria</taxon>
        <taxon>Bacillati</taxon>
        <taxon>Cyanobacteriota</taxon>
        <taxon>Cyanophyceae</taxon>
        <taxon>Nostocales</taxon>
        <taxon>Nostocaceae</taxon>
        <taxon>Nostoc</taxon>
    </lineage>
</organism>
<sequence>MLTETILLNNLDKILVVGDRFLTIEEVVSVARHSVQVCITNDPDILGGVQASSLYMGRCNSTRVAEEQN</sequence>
<keyword evidence="3" id="KW-1185">Reference proteome</keyword>
<dbReference type="SUPFAM" id="SSF48557">
    <property type="entry name" value="L-aspartase-like"/>
    <property type="match status" value="1"/>
</dbReference>
<comment type="caution">
    <text evidence="2">The sequence shown here is derived from an EMBL/GenBank/DDBJ whole genome shotgun (WGS) entry which is preliminary data.</text>
</comment>
<reference evidence="2" key="1">
    <citation type="submission" date="2016-04" db="EMBL/GenBank/DDBJ databases">
        <authorList>
            <person name="Tabuchi Yagui T.R."/>
        </authorList>
    </citation>
    <scope>NUCLEOTIDE SEQUENCE [LARGE SCALE GENOMIC DNA]</scope>
    <source>
        <strain evidence="2">NIES-26</strain>
    </source>
</reference>